<comment type="caution">
    <text evidence="9">The sequence shown here is derived from an EMBL/GenBank/DDBJ whole genome shotgun (WGS) entry which is preliminary data.</text>
</comment>
<proteinExistence type="inferred from homology"/>
<feature type="transmembrane region" description="Helical" evidence="7">
    <location>
        <begin position="336"/>
        <end position="365"/>
    </location>
</feature>
<evidence type="ECO:0000313" key="10">
    <source>
        <dbReference type="Proteomes" id="UP000604083"/>
    </source>
</evidence>
<feature type="transmembrane region" description="Helical" evidence="7">
    <location>
        <begin position="791"/>
        <end position="818"/>
    </location>
</feature>
<dbReference type="InterPro" id="IPR050250">
    <property type="entry name" value="Macrolide_Exporter_MacB"/>
</dbReference>
<evidence type="ECO:0000256" key="5">
    <source>
        <dbReference type="ARBA" id="ARBA00023136"/>
    </source>
</evidence>
<dbReference type="GO" id="GO:0022857">
    <property type="term" value="F:transmembrane transporter activity"/>
    <property type="evidence" value="ECO:0007669"/>
    <property type="project" value="TreeGrafter"/>
</dbReference>
<feature type="transmembrane region" description="Helical" evidence="7">
    <location>
        <begin position="295"/>
        <end position="316"/>
    </location>
</feature>
<keyword evidence="3 7" id="KW-0812">Transmembrane</keyword>
<sequence length="930" mass="99057">MSRVFSLSLAYFRQHPLRVALTSLATAAAAAMVIWVVSGYDALLGTFDRYANLALGRYPLSVAPISNFSQYAPGAIPSPAEKFVPEEAIQLLRDDPAIAAADPFWVSQQYARPFVKEGETPIPPYLLPAARLVGTDAPEPPFDLVAGRWLEPNNREHPTGILSEIAATGMKIEVGDHVLVGPPGRVTKVEVIGIVGGVTIEGWNAQVASSQLLTPSVGGLYVTTALAEEILGKPSAISFVAVALEPDTDLTPFRYRWATELSKLSTPCQFQEAHDVEEALDESASAENLSLQARAATIVSTLAALFIIFSTLNMGVNERVRQLAILRAVALTRWQVGLLITIEGLLFGTIGFLVGCGAGATIISWATHSAPELLTNGAVVGRNSLLLAAFCSYGGALLASLVPAIRAMRVRPIEAMSPPTAAAHPLFSKKSLIGGLALLTVYPLLALGIEHPDGAPFITFMFSGLFALSAGLILLAPNIVMAVDRLLSPLLARLMRIPGKLLASQISGNLGRTVATALALTVGLGFFVAIQTWGHSMLSGFMPGSWAPDALIGFKPQGIERSVAEQVSEFKGVKKSLPIIVEQPRLLHDLTDSAVRATVVRQDNVVIVGVDAEPAFGGDDPLFKFRWTEGNAASAVAQLASGRACIVPDHFLTETGLQVGDSFELVPPNNPTHPVSYRIAGAVKLPGWHWQTKPTGFRTRTHRAAALIFADYSKVESDFDFHSASHAWFDYDAGLTTPDELAASARDLYAQALGKEAPGVGIGGARNDEPYIQLNTIDDIRALVNGHATQWLWVLSRLPLIVLVITSIGVLNALLASVQSRRWEIGVLRATGITRSTIVRLILAEGLLLGAVACVLSLGFGVLAGWCGAGISQDISFFGGMPPELVVPWSEIAQGFAIVLLLSTLASLWPALSIGRKKPLDLLQEGRGSF</sequence>
<keyword evidence="5 7" id="KW-0472">Membrane</keyword>
<feature type="transmembrane region" description="Helical" evidence="7">
    <location>
        <begin position="892"/>
        <end position="912"/>
    </location>
</feature>
<comment type="subcellular location">
    <subcellularLocation>
        <location evidence="1">Cell membrane</location>
        <topology evidence="1">Multi-pass membrane protein</topology>
    </subcellularLocation>
</comment>
<comment type="similarity">
    <text evidence="6">Belongs to the ABC-4 integral membrane protein family.</text>
</comment>
<evidence type="ECO:0000256" key="6">
    <source>
        <dbReference type="ARBA" id="ARBA00038076"/>
    </source>
</evidence>
<evidence type="ECO:0000313" key="9">
    <source>
        <dbReference type="EMBL" id="MBK1833595.1"/>
    </source>
</evidence>
<evidence type="ECO:0000256" key="7">
    <source>
        <dbReference type="SAM" id="Phobius"/>
    </source>
</evidence>
<dbReference type="Pfam" id="PF02687">
    <property type="entry name" value="FtsX"/>
    <property type="match status" value="2"/>
</dbReference>
<organism evidence="9 10">
    <name type="scientific">Roseibacillus ishigakijimensis</name>
    <dbReference type="NCBI Taxonomy" id="454146"/>
    <lineage>
        <taxon>Bacteria</taxon>
        <taxon>Pseudomonadati</taxon>
        <taxon>Verrucomicrobiota</taxon>
        <taxon>Verrucomicrobiia</taxon>
        <taxon>Verrucomicrobiales</taxon>
        <taxon>Verrucomicrobiaceae</taxon>
        <taxon>Roseibacillus</taxon>
    </lineage>
</organism>
<evidence type="ECO:0000259" key="8">
    <source>
        <dbReference type="Pfam" id="PF02687"/>
    </source>
</evidence>
<dbReference type="PANTHER" id="PTHR30572:SF4">
    <property type="entry name" value="ABC TRANSPORTER PERMEASE YTRF"/>
    <property type="match status" value="1"/>
</dbReference>
<feature type="transmembrane region" description="Helical" evidence="7">
    <location>
        <begin position="457"/>
        <end position="483"/>
    </location>
</feature>
<evidence type="ECO:0000256" key="4">
    <source>
        <dbReference type="ARBA" id="ARBA00022989"/>
    </source>
</evidence>
<feature type="transmembrane region" description="Helical" evidence="7">
    <location>
        <begin position="839"/>
        <end position="872"/>
    </location>
</feature>
<feature type="transmembrane region" description="Helical" evidence="7">
    <location>
        <begin position="514"/>
        <end position="533"/>
    </location>
</feature>
<dbReference type="Proteomes" id="UP000604083">
    <property type="component" value="Unassembled WGS sequence"/>
</dbReference>
<reference evidence="9" key="1">
    <citation type="submission" date="2021-01" db="EMBL/GenBank/DDBJ databases">
        <title>Modified the classification status of verrucomicrobia.</title>
        <authorList>
            <person name="Feng X."/>
        </authorList>
    </citation>
    <scope>NUCLEOTIDE SEQUENCE</scope>
    <source>
        <strain evidence="9">KCTC 12986</strain>
    </source>
</reference>
<dbReference type="GO" id="GO:0005886">
    <property type="term" value="C:plasma membrane"/>
    <property type="evidence" value="ECO:0007669"/>
    <property type="project" value="UniProtKB-SubCell"/>
</dbReference>
<dbReference type="AlphaFoldDB" id="A0A934RSV3"/>
<feature type="transmembrane region" description="Helical" evidence="7">
    <location>
        <begin position="426"/>
        <end position="445"/>
    </location>
</feature>
<feature type="domain" description="ABC3 transporter permease C-terminal" evidence="8">
    <location>
        <begin position="296"/>
        <end position="409"/>
    </location>
</feature>
<evidence type="ECO:0000256" key="3">
    <source>
        <dbReference type="ARBA" id="ARBA00022692"/>
    </source>
</evidence>
<dbReference type="PANTHER" id="PTHR30572">
    <property type="entry name" value="MEMBRANE COMPONENT OF TRANSPORTER-RELATED"/>
    <property type="match status" value="1"/>
</dbReference>
<keyword evidence="10" id="KW-1185">Reference proteome</keyword>
<dbReference type="InterPro" id="IPR003838">
    <property type="entry name" value="ABC3_permease_C"/>
</dbReference>
<feature type="transmembrane region" description="Helical" evidence="7">
    <location>
        <begin position="385"/>
        <end position="405"/>
    </location>
</feature>
<accession>A0A934RSV3</accession>
<name>A0A934RSV3_9BACT</name>
<gene>
    <name evidence="9" type="ORF">JIN78_05930</name>
</gene>
<evidence type="ECO:0000256" key="1">
    <source>
        <dbReference type="ARBA" id="ARBA00004651"/>
    </source>
</evidence>
<feature type="domain" description="ABC3 transporter permease C-terminal" evidence="8">
    <location>
        <begin position="799"/>
        <end position="919"/>
    </location>
</feature>
<dbReference type="RefSeq" id="WP_200391030.1">
    <property type="nucleotide sequence ID" value="NZ_JAENIO010000010.1"/>
</dbReference>
<protein>
    <submittedName>
        <fullName evidence="9">ABC transporter permease</fullName>
    </submittedName>
</protein>
<dbReference type="EMBL" id="JAENIO010000010">
    <property type="protein sequence ID" value="MBK1833595.1"/>
    <property type="molecule type" value="Genomic_DNA"/>
</dbReference>
<keyword evidence="4 7" id="KW-1133">Transmembrane helix</keyword>
<keyword evidence="2" id="KW-1003">Cell membrane</keyword>
<evidence type="ECO:0000256" key="2">
    <source>
        <dbReference type="ARBA" id="ARBA00022475"/>
    </source>
</evidence>